<organism evidence="2 3">
    <name type="scientific">Pseudozyma flocculosa</name>
    <dbReference type="NCBI Taxonomy" id="84751"/>
    <lineage>
        <taxon>Eukaryota</taxon>
        <taxon>Fungi</taxon>
        <taxon>Dikarya</taxon>
        <taxon>Basidiomycota</taxon>
        <taxon>Ustilaginomycotina</taxon>
        <taxon>Ustilaginomycetes</taxon>
        <taxon>Ustilaginales</taxon>
        <taxon>Ustilaginaceae</taxon>
        <taxon>Pseudozyma</taxon>
    </lineage>
</organism>
<evidence type="ECO:0000256" key="1">
    <source>
        <dbReference type="SAM" id="MobiDB-lite"/>
    </source>
</evidence>
<dbReference type="AlphaFoldDB" id="A0A5C3FAH0"/>
<evidence type="ECO:0000313" key="3">
    <source>
        <dbReference type="Proteomes" id="UP000323386"/>
    </source>
</evidence>
<dbReference type="EMBL" id="OOIP01000027">
    <property type="protein sequence ID" value="SPO41453.1"/>
    <property type="molecule type" value="Genomic_DNA"/>
</dbReference>
<name>A0A5C3FAH0_9BASI</name>
<feature type="region of interest" description="Disordered" evidence="1">
    <location>
        <begin position="140"/>
        <end position="159"/>
    </location>
</feature>
<feature type="region of interest" description="Disordered" evidence="1">
    <location>
        <begin position="102"/>
        <end position="127"/>
    </location>
</feature>
<gene>
    <name evidence="2" type="ORF">PSFLO_06935</name>
</gene>
<accession>A0A5C3FAH0</accession>
<dbReference type="Proteomes" id="UP000323386">
    <property type="component" value="Unassembled WGS sequence"/>
</dbReference>
<feature type="compositionally biased region" description="Low complexity" evidence="1">
    <location>
        <begin position="111"/>
        <end position="125"/>
    </location>
</feature>
<proteinExistence type="predicted"/>
<reference evidence="2 3" key="1">
    <citation type="submission" date="2018-03" db="EMBL/GenBank/DDBJ databases">
        <authorList>
            <person name="Guldener U."/>
        </authorList>
    </citation>
    <scope>NUCLEOTIDE SEQUENCE [LARGE SCALE GENOMIC DNA]</scope>
    <source>
        <strain evidence="2 3">DAOM196992</strain>
    </source>
</reference>
<keyword evidence="3" id="KW-1185">Reference proteome</keyword>
<sequence length="159" mass="17090">MWRSGHAATCVRAHTGLLAGVRVCSHRQAACLTVCPPRYKVLPRSTVAPSLPTTTIGPSPAIDPHLPSTLACHRTLRPPSTLACHRTLRPPSTLARHWTLCPPPPPDRHQPWPAATTRPTSTSPTGINVADTTRVLRANATNNADSPPQSTPTPTCRHH</sequence>
<evidence type="ECO:0000313" key="2">
    <source>
        <dbReference type="EMBL" id="SPO41453.1"/>
    </source>
</evidence>
<protein>
    <submittedName>
        <fullName evidence="2">Uncharacterized protein</fullName>
    </submittedName>
</protein>